<sequence>MKTLMIAGLAVAAVFLSTEARADSWTCYRVVDGKGDGGFVKVDASSQSEAAMKAVAMYRDMGKKVDSADCRRN</sequence>
<dbReference type="Proteomes" id="UP000007058">
    <property type="component" value="Chromosome"/>
</dbReference>
<name>Q2W6L2_PARM1</name>
<evidence type="ECO:0000313" key="2">
    <source>
        <dbReference type="EMBL" id="BAE50513.1"/>
    </source>
</evidence>
<gene>
    <name evidence="2" type="ordered locus">amb1709</name>
</gene>
<dbReference type="STRING" id="342108.amb1709"/>
<organism evidence="2 3">
    <name type="scientific">Paramagnetospirillum magneticum (strain ATCC 700264 / AMB-1)</name>
    <name type="common">Magnetospirillum magneticum</name>
    <dbReference type="NCBI Taxonomy" id="342108"/>
    <lineage>
        <taxon>Bacteria</taxon>
        <taxon>Pseudomonadati</taxon>
        <taxon>Pseudomonadota</taxon>
        <taxon>Alphaproteobacteria</taxon>
        <taxon>Rhodospirillales</taxon>
        <taxon>Magnetospirillaceae</taxon>
        <taxon>Paramagnetospirillum</taxon>
    </lineage>
</organism>
<dbReference type="EMBL" id="AP007255">
    <property type="protein sequence ID" value="BAE50513.1"/>
    <property type="molecule type" value="Genomic_DNA"/>
</dbReference>
<evidence type="ECO:0000256" key="1">
    <source>
        <dbReference type="SAM" id="SignalP"/>
    </source>
</evidence>
<protein>
    <submittedName>
        <fullName evidence="2">Uncharacterized protein</fullName>
    </submittedName>
</protein>
<dbReference type="RefSeq" id="WP_011384117.1">
    <property type="nucleotide sequence ID" value="NC_007626.1"/>
</dbReference>
<reference evidence="2 3" key="1">
    <citation type="journal article" date="2005" name="DNA Res.">
        <title>Complete genome sequence of the facultative anaerobic magnetotactic bacterium Magnetospirillum sp. strain AMB-1.</title>
        <authorList>
            <person name="Matsunaga T."/>
            <person name="Okamura Y."/>
            <person name="Fukuda Y."/>
            <person name="Wahyudi A.T."/>
            <person name="Murase Y."/>
            <person name="Takeyama H."/>
        </authorList>
    </citation>
    <scope>NUCLEOTIDE SEQUENCE [LARGE SCALE GENOMIC DNA]</scope>
    <source>
        <strain evidence="3">ATCC 700264 / AMB-1</strain>
    </source>
</reference>
<dbReference type="HOGENOM" id="CLU_2700374_0_0_5"/>
<feature type="chain" id="PRO_5004218217" evidence="1">
    <location>
        <begin position="23"/>
        <end position="73"/>
    </location>
</feature>
<feature type="signal peptide" evidence="1">
    <location>
        <begin position="1"/>
        <end position="22"/>
    </location>
</feature>
<evidence type="ECO:0000313" key="3">
    <source>
        <dbReference type="Proteomes" id="UP000007058"/>
    </source>
</evidence>
<dbReference type="KEGG" id="mag:amb1709"/>
<keyword evidence="3" id="KW-1185">Reference proteome</keyword>
<accession>Q2W6L2</accession>
<dbReference type="AlphaFoldDB" id="Q2W6L2"/>
<keyword evidence="1" id="KW-0732">Signal</keyword>
<proteinExistence type="predicted"/>